<dbReference type="PANTHER" id="PTHR43308">
    <property type="entry name" value="OUTER MEMBRANE PROTEIN ALPHA-RELATED"/>
    <property type="match status" value="1"/>
</dbReference>
<reference evidence="4" key="1">
    <citation type="submission" date="2015-03" db="EMBL/GenBank/DDBJ databases">
        <authorList>
            <person name="Nijsse Bart"/>
        </authorList>
    </citation>
    <scope>NUCLEOTIDE SEQUENCE [LARGE SCALE GENOMIC DNA]</scope>
</reference>
<protein>
    <submittedName>
        <fullName evidence="3">S-layer protein (P100 protein) (Surface layer protein)</fullName>
    </submittedName>
</protein>
<keyword evidence="1" id="KW-0732">Signal</keyword>
<sequence length="427" mass="46176">MQRSLVATLALVFGLGVAGTVFAATSPFADVPATHWSYDAVSKLAQAGIVDGYGNGTFRGDSTLTRYEMATLIANAMTKMDKANAEQKAIIDKMACEYSSELEGLNVRVIKLENKVGKVKVGGEVRYRYEWTDNNDGSPDTFTRVRINLFAALTDKLVFSGRVEGENRIGTKSDINVAHAFIAGKAFGLDTFIAGRIPLYLGQGLINGIGAEGSAHSGADGVVLGVGGNQVKFAIASGKAGADEATSLNLRAANLSYDVNKNTNVTASYLKDKDSEFYESYAAGFNYRGIKNIKVTGEYGENDANWAKKYNGDTAKAWYITTKYRGADPTKDNSDGLWVGYRNADIGFDPLTLGNAEASGLQKSFDPMDPSFSPYNAFCMSNVKGFEYGYERTVFKNAIFSLQYNDLEKKDDKASADSLLVGLTYSF</sequence>
<dbReference type="InterPro" id="IPR001119">
    <property type="entry name" value="SLH_dom"/>
</dbReference>
<dbReference type="EMBL" id="CTRP01000003">
    <property type="protein sequence ID" value="CQR70898.1"/>
    <property type="molecule type" value="Genomic_DNA"/>
</dbReference>
<gene>
    <name evidence="3" type="ORF">SpAn4DRAFT_1876</name>
</gene>
<dbReference type="PROSITE" id="PS51272">
    <property type="entry name" value="SLH"/>
    <property type="match status" value="1"/>
</dbReference>
<dbReference type="SUPFAM" id="SSF56935">
    <property type="entry name" value="Porins"/>
    <property type="match status" value="1"/>
</dbReference>
<dbReference type="AlphaFoldDB" id="A0A0U1KTY2"/>
<name>A0A0U1KTY2_9FIRM</name>
<dbReference type="Proteomes" id="UP000049855">
    <property type="component" value="Unassembled WGS sequence"/>
</dbReference>
<proteinExistence type="predicted"/>
<feature type="domain" description="SLH" evidence="2">
    <location>
        <begin position="24"/>
        <end position="87"/>
    </location>
</feature>
<organism evidence="3 4">
    <name type="scientific">Sporomusa ovata</name>
    <dbReference type="NCBI Taxonomy" id="2378"/>
    <lineage>
        <taxon>Bacteria</taxon>
        <taxon>Bacillati</taxon>
        <taxon>Bacillota</taxon>
        <taxon>Negativicutes</taxon>
        <taxon>Selenomonadales</taxon>
        <taxon>Sporomusaceae</taxon>
        <taxon>Sporomusa</taxon>
    </lineage>
</organism>
<dbReference type="PANTHER" id="PTHR43308:SF1">
    <property type="entry name" value="OUTER MEMBRANE PROTEIN ALPHA"/>
    <property type="match status" value="1"/>
</dbReference>
<dbReference type="Pfam" id="PF00395">
    <property type="entry name" value="SLH"/>
    <property type="match status" value="1"/>
</dbReference>
<feature type="chain" id="PRO_5006710550" evidence="1">
    <location>
        <begin position="24"/>
        <end position="427"/>
    </location>
</feature>
<evidence type="ECO:0000313" key="4">
    <source>
        <dbReference type="Proteomes" id="UP000049855"/>
    </source>
</evidence>
<accession>A0A0U1KTY2</accession>
<evidence type="ECO:0000259" key="2">
    <source>
        <dbReference type="PROSITE" id="PS51272"/>
    </source>
</evidence>
<evidence type="ECO:0000256" key="1">
    <source>
        <dbReference type="SAM" id="SignalP"/>
    </source>
</evidence>
<dbReference type="RefSeq" id="WP_021169614.1">
    <property type="nucleotide sequence ID" value="NZ_CTRP01000003.1"/>
</dbReference>
<keyword evidence="4" id="KW-1185">Reference proteome</keyword>
<evidence type="ECO:0000313" key="3">
    <source>
        <dbReference type="EMBL" id="CQR70898.1"/>
    </source>
</evidence>
<feature type="signal peptide" evidence="1">
    <location>
        <begin position="1"/>
        <end position="23"/>
    </location>
</feature>
<dbReference type="InterPro" id="IPR051465">
    <property type="entry name" value="Cell_Envelope_Struct_Comp"/>
</dbReference>